<reference evidence="4 5" key="1">
    <citation type="submission" date="2021-01" db="EMBL/GenBank/DDBJ databases">
        <title>Genomic Encyclopedia of Type Strains, Phase IV (KMG-IV): sequencing the most valuable type-strain genomes for metagenomic binning, comparative biology and taxonomic classification.</title>
        <authorList>
            <person name="Goeker M."/>
        </authorList>
    </citation>
    <scope>NUCLEOTIDE SEQUENCE [LARGE SCALE GENOMIC DNA]</scope>
    <source>
        <strain evidence="4 5">DSM 105482</strain>
    </source>
</reference>
<dbReference type="Proteomes" id="UP000823486">
    <property type="component" value="Unassembled WGS sequence"/>
</dbReference>
<evidence type="ECO:0000313" key="5">
    <source>
        <dbReference type="Proteomes" id="UP000823486"/>
    </source>
</evidence>
<dbReference type="EMBL" id="JAFBFI010000004">
    <property type="protein sequence ID" value="MBM7691979.1"/>
    <property type="molecule type" value="Genomic_DNA"/>
</dbReference>
<name>A0ABS2QGN2_9BACI</name>
<evidence type="ECO:0000313" key="4">
    <source>
        <dbReference type="EMBL" id="MBM7691979.1"/>
    </source>
</evidence>
<dbReference type="NCBIfam" id="TIGR00040">
    <property type="entry name" value="yfcE"/>
    <property type="match status" value="1"/>
</dbReference>
<dbReference type="InterPro" id="IPR029052">
    <property type="entry name" value="Metallo-depent_PP-like"/>
</dbReference>
<evidence type="ECO:0000256" key="1">
    <source>
        <dbReference type="ARBA" id="ARBA00008950"/>
    </source>
</evidence>
<dbReference type="SUPFAM" id="SSF56300">
    <property type="entry name" value="Metallo-dependent phosphatases"/>
    <property type="match status" value="1"/>
</dbReference>
<dbReference type="Pfam" id="PF12850">
    <property type="entry name" value="Metallophos_2"/>
    <property type="match status" value="1"/>
</dbReference>
<dbReference type="PANTHER" id="PTHR11124">
    <property type="entry name" value="VACUOLAR SORTING PROTEIN VPS29"/>
    <property type="match status" value="1"/>
</dbReference>
<dbReference type="InterPro" id="IPR041802">
    <property type="entry name" value="MPP_YfcE"/>
</dbReference>
<comment type="similarity">
    <text evidence="1 2">Belongs to the metallophosphoesterase superfamily. YfcE family.</text>
</comment>
<accession>A0ABS2QGN2</accession>
<sequence length="170" mass="19274">MMKAMIISDSHGLTEELIILKKKHTDVDVCIHCGDSELDISHESLASFELVRGNCDFDPQFPNAITKELLGLRFFITHGHLYNVKMTLMNLAYKAEEEQAEIVCFGHSHIAGSEMIGGRLFINPGSIRLPKGIHEKTYVLLEVQNREIKVQFYSLEGNLLKSLSKTYHLE</sequence>
<dbReference type="EC" id="3.1.4.-" evidence="2"/>
<dbReference type="InterPro" id="IPR024654">
    <property type="entry name" value="Calcineurin-like_PHP_lpxH"/>
</dbReference>
<dbReference type="InterPro" id="IPR000979">
    <property type="entry name" value="Phosphodiesterase_MJ0936/Vps29"/>
</dbReference>
<feature type="domain" description="Calcineurin-like phosphoesterase" evidence="3">
    <location>
        <begin position="2"/>
        <end position="145"/>
    </location>
</feature>
<proteinExistence type="inferred from homology"/>
<evidence type="ECO:0000259" key="3">
    <source>
        <dbReference type="Pfam" id="PF12850"/>
    </source>
</evidence>
<keyword evidence="5" id="KW-1185">Reference proteome</keyword>
<keyword evidence="2" id="KW-0479">Metal-binding</keyword>
<evidence type="ECO:0000256" key="2">
    <source>
        <dbReference type="RuleBase" id="RU362039"/>
    </source>
</evidence>
<comment type="cofactor">
    <cofactor evidence="2">
        <name>a divalent metal cation</name>
        <dbReference type="ChEBI" id="CHEBI:60240"/>
    </cofactor>
</comment>
<comment type="caution">
    <text evidence="4">The sequence shown here is derived from an EMBL/GenBank/DDBJ whole genome shotgun (WGS) entry which is preliminary data.</text>
</comment>
<organism evidence="4 5">
    <name type="scientific">Peribacillus deserti</name>
    <dbReference type="NCBI Taxonomy" id="673318"/>
    <lineage>
        <taxon>Bacteria</taxon>
        <taxon>Bacillati</taxon>
        <taxon>Bacillota</taxon>
        <taxon>Bacilli</taxon>
        <taxon>Bacillales</taxon>
        <taxon>Bacillaceae</taxon>
        <taxon>Peribacillus</taxon>
    </lineage>
</organism>
<protein>
    <recommendedName>
        <fullName evidence="2">Phosphoesterase</fullName>
        <ecNumber evidence="2">3.1.4.-</ecNumber>
    </recommendedName>
</protein>
<dbReference type="CDD" id="cd00841">
    <property type="entry name" value="MPP_YfcE"/>
    <property type="match status" value="1"/>
</dbReference>
<gene>
    <name evidence="4" type="ORF">JOC77_001389</name>
</gene>
<dbReference type="Gene3D" id="3.60.21.10">
    <property type="match status" value="1"/>
</dbReference>